<gene>
    <name evidence="11" type="ORF">GCM10008939_22790</name>
</gene>
<feature type="transmembrane region" description="Helical" evidence="9">
    <location>
        <begin position="106"/>
        <end position="130"/>
    </location>
</feature>
<evidence type="ECO:0000256" key="4">
    <source>
        <dbReference type="ARBA" id="ARBA00022475"/>
    </source>
</evidence>
<evidence type="ECO:0000313" key="12">
    <source>
        <dbReference type="Proteomes" id="UP000635726"/>
    </source>
</evidence>
<dbReference type="PANTHER" id="PTHR30576">
    <property type="entry name" value="COLANIC BIOSYNTHESIS UDP-GLUCOSE LIPID CARRIER TRANSFERASE"/>
    <property type="match status" value="1"/>
</dbReference>
<proteinExistence type="inferred from homology"/>
<dbReference type="Pfam" id="PF02397">
    <property type="entry name" value="Bac_transf"/>
    <property type="match status" value="1"/>
</dbReference>
<feature type="domain" description="Bacterial sugar transferase" evidence="10">
    <location>
        <begin position="274"/>
        <end position="462"/>
    </location>
</feature>
<keyword evidence="8 9" id="KW-0472">Membrane</keyword>
<reference evidence="11" key="2">
    <citation type="submission" date="2020-09" db="EMBL/GenBank/DDBJ databases">
        <authorList>
            <person name="Sun Q."/>
            <person name="Ohkuma M."/>
        </authorList>
    </citation>
    <scope>NUCLEOTIDE SEQUENCE</scope>
    <source>
        <strain evidence="11">JCM 14371</strain>
    </source>
</reference>
<evidence type="ECO:0000256" key="8">
    <source>
        <dbReference type="ARBA" id="ARBA00023136"/>
    </source>
</evidence>
<keyword evidence="12" id="KW-1185">Reference proteome</keyword>
<feature type="transmembrane region" description="Helical" evidence="9">
    <location>
        <begin position="83"/>
        <end position="100"/>
    </location>
</feature>
<keyword evidence="4" id="KW-1003">Cell membrane</keyword>
<evidence type="ECO:0000259" key="10">
    <source>
        <dbReference type="Pfam" id="PF02397"/>
    </source>
</evidence>
<evidence type="ECO:0000256" key="5">
    <source>
        <dbReference type="ARBA" id="ARBA00022679"/>
    </source>
</evidence>
<accession>A0A917PH98</accession>
<evidence type="ECO:0000256" key="9">
    <source>
        <dbReference type="SAM" id="Phobius"/>
    </source>
</evidence>
<keyword evidence="6 9" id="KW-0812">Transmembrane</keyword>
<dbReference type="InterPro" id="IPR017475">
    <property type="entry name" value="EPS_sugar_tfrase"/>
</dbReference>
<dbReference type="GO" id="GO:0016780">
    <property type="term" value="F:phosphotransferase activity, for other substituted phosphate groups"/>
    <property type="evidence" value="ECO:0007669"/>
    <property type="project" value="TreeGrafter"/>
</dbReference>
<protein>
    <submittedName>
        <fullName evidence="11">Undecaprenyl-phosphate galactose phosphotransferase WbaP</fullName>
    </submittedName>
</protein>
<dbReference type="GO" id="GO:0005886">
    <property type="term" value="C:plasma membrane"/>
    <property type="evidence" value="ECO:0007669"/>
    <property type="project" value="UniProtKB-SubCell"/>
</dbReference>
<dbReference type="InterPro" id="IPR003362">
    <property type="entry name" value="Bact_transf"/>
</dbReference>
<dbReference type="NCBIfam" id="TIGR03025">
    <property type="entry name" value="EPS_sugtrans"/>
    <property type="match status" value="1"/>
</dbReference>
<dbReference type="AlphaFoldDB" id="A0A917PH98"/>
<comment type="caution">
    <text evidence="11">The sequence shown here is derived from an EMBL/GenBank/DDBJ whole genome shotgun (WGS) entry which is preliminary data.</text>
</comment>
<dbReference type="Gene3D" id="3.40.50.720">
    <property type="entry name" value="NAD(P)-binding Rossmann-like Domain"/>
    <property type="match status" value="1"/>
</dbReference>
<evidence type="ECO:0000256" key="2">
    <source>
        <dbReference type="ARBA" id="ARBA00004236"/>
    </source>
</evidence>
<feature type="transmembrane region" description="Helical" evidence="9">
    <location>
        <begin position="53"/>
        <end position="71"/>
    </location>
</feature>
<feature type="transmembrane region" description="Helical" evidence="9">
    <location>
        <begin position="275"/>
        <end position="298"/>
    </location>
</feature>
<keyword evidence="7 9" id="KW-1133">Transmembrane helix</keyword>
<evidence type="ECO:0000313" key="11">
    <source>
        <dbReference type="EMBL" id="GGJ78305.1"/>
    </source>
</evidence>
<dbReference type="Proteomes" id="UP000635726">
    <property type="component" value="Unassembled WGS sequence"/>
</dbReference>
<evidence type="ECO:0000256" key="3">
    <source>
        <dbReference type="ARBA" id="ARBA00006464"/>
    </source>
</evidence>
<name>A0A917PH98_9DEIO</name>
<keyword evidence="5" id="KW-0808">Transferase</keyword>
<evidence type="ECO:0000256" key="7">
    <source>
        <dbReference type="ARBA" id="ARBA00022989"/>
    </source>
</evidence>
<evidence type="ECO:0000256" key="6">
    <source>
        <dbReference type="ARBA" id="ARBA00022692"/>
    </source>
</evidence>
<comment type="subcellular location">
    <subcellularLocation>
        <location evidence="2">Cell membrane</location>
    </subcellularLocation>
    <subcellularLocation>
        <location evidence="1">Membrane</location>
        <topology evidence="1">Multi-pass membrane protein</topology>
    </subcellularLocation>
</comment>
<sequence length="468" mass="52191">MGNADRRSRYLRRKVMNALLLVLADVLALLLVLAVVAGGTRLMHGYVTIERWMPGFVTLTLLTLALSKMYPGWGMGLLQEVRRLSYALTLAGALAMLLQLTEFRGFLQLGMLIFTVVGAWFALILSHFLVRKALIARGDWGIPVAIYGGAETGRTVIKALRAEQGYGFIPTVVFDDAPDLVNGTVLGLPVVGGLNADRSGIPVAIVAMPGLPTARLRTLLAGPLRQYRHVVIVPDLFNIPSLWAQSRDLNGVLGLEISQNLRDPVSRALKLGTELLLVLLSLPFWGLLCLLIGLLIWLEDRANPLFLQPRIGKNGRIFNTWKFRTMLPNAEDVLKRRLAEDPALRAEWEANFKLRVDPRITRVGAFLRKTSLDELPQLVNVLRREMSLIGPRPLPAYHQEQLPREVQDLRASVRPGMTGLWQVSGRSDSGNIGMERWDPYYVQNWSVWLDIVVLLKTVRVVVYGSGAY</sequence>
<dbReference type="PANTHER" id="PTHR30576:SF4">
    <property type="entry name" value="UNDECAPRENYL-PHOSPHATE GALACTOSE PHOSPHOTRANSFERASE"/>
    <property type="match status" value="1"/>
</dbReference>
<dbReference type="EMBL" id="BMOE01000007">
    <property type="protein sequence ID" value="GGJ78305.1"/>
    <property type="molecule type" value="Genomic_DNA"/>
</dbReference>
<dbReference type="Pfam" id="PF13727">
    <property type="entry name" value="CoA_binding_3"/>
    <property type="match status" value="1"/>
</dbReference>
<organism evidence="11 12">
    <name type="scientific">Deinococcus aquiradiocola</name>
    <dbReference type="NCBI Taxonomy" id="393059"/>
    <lineage>
        <taxon>Bacteria</taxon>
        <taxon>Thermotogati</taxon>
        <taxon>Deinococcota</taxon>
        <taxon>Deinococci</taxon>
        <taxon>Deinococcales</taxon>
        <taxon>Deinococcaceae</taxon>
        <taxon>Deinococcus</taxon>
    </lineage>
</organism>
<evidence type="ECO:0000256" key="1">
    <source>
        <dbReference type="ARBA" id="ARBA00004141"/>
    </source>
</evidence>
<comment type="similarity">
    <text evidence="3">Belongs to the bacterial sugar transferase family.</text>
</comment>
<reference evidence="11" key="1">
    <citation type="journal article" date="2014" name="Int. J. Syst. Evol. Microbiol.">
        <title>Complete genome sequence of Corynebacterium casei LMG S-19264T (=DSM 44701T), isolated from a smear-ripened cheese.</title>
        <authorList>
            <consortium name="US DOE Joint Genome Institute (JGI-PGF)"/>
            <person name="Walter F."/>
            <person name="Albersmeier A."/>
            <person name="Kalinowski J."/>
            <person name="Ruckert C."/>
        </authorList>
    </citation>
    <scope>NUCLEOTIDE SEQUENCE</scope>
    <source>
        <strain evidence="11">JCM 14371</strain>
    </source>
</reference>